<dbReference type="EMBL" id="CAJNOG010006723">
    <property type="protein sequence ID" value="CAF1561946.1"/>
    <property type="molecule type" value="Genomic_DNA"/>
</dbReference>
<evidence type="ECO:0000313" key="3">
    <source>
        <dbReference type="Proteomes" id="UP000663845"/>
    </source>
</evidence>
<reference evidence="2" key="1">
    <citation type="submission" date="2021-02" db="EMBL/GenBank/DDBJ databases">
        <authorList>
            <person name="Nowell W R."/>
        </authorList>
    </citation>
    <scope>NUCLEOTIDE SEQUENCE</scope>
</reference>
<proteinExistence type="predicted"/>
<comment type="caution">
    <text evidence="2">The sequence shown here is derived from an EMBL/GenBank/DDBJ whole genome shotgun (WGS) entry which is preliminary data.</text>
</comment>
<protein>
    <submittedName>
        <fullName evidence="2">Uncharacterized protein</fullName>
    </submittedName>
</protein>
<sequence length="69" mass="8105">SQSKQRRALTTQHPLSSTRRDGFHHWPKSTTKGRCRNIGCHGYSTIICSKCQLRLCINSRKNCFERYHK</sequence>
<feature type="region of interest" description="Disordered" evidence="1">
    <location>
        <begin position="1"/>
        <end position="25"/>
    </location>
</feature>
<dbReference type="Proteomes" id="UP000663845">
    <property type="component" value="Unassembled WGS sequence"/>
</dbReference>
<gene>
    <name evidence="2" type="ORF">JYZ213_LOCUS46933</name>
</gene>
<dbReference type="PANTHER" id="PTHR47272:SF1">
    <property type="entry name" value="PIGGYBAC TRANSPOSABLE ELEMENT-DERIVED PROTEIN 3-LIKE"/>
    <property type="match status" value="1"/>
</dbReference>
<evidence type="ECO:0000256" key="1">
    <source>
        <dbReference type="SAM" id="MobiDB-lite"/>
    </source>
</evidence>
<evidence type="ECO:0000313" key="2">
    <source>
        <dbReference type="EMBL" id="CAF1561946.1"/>
    </source>
</evidence>
<organism evidence="2 3">
    <name type="scientific">Adineta steineri</name>
    <dbReference type="NCBI Taxonomy" id="433720"/>
    <lineage>
        <taxon>Eukaryota</taxon>
        <taxon>Metazoa</taxon>
        <taxon>Spiralia</taxon>
        <taxon>Gnathifera</taxon>
        <taxon>Rotifera</taxon>
        <taxon>Eurotatoria</taxon>
        <taxon>Bdelloidea</taxon>
        <taxon>Adinetida</taxon>
        <taxon>Adinetidae</taxon>
        <taxon>Adineta</taxon>
    </lineage>
</organism>
<accession>A0A815XUI7</accession>
<dbReference type="AlphaFoldDB" id="A0A815XUI7"/>
<name>A0A815XUI7_9BILA</name>
<feature type="compositionally biased region" description="Polar residues" evidence="1">
    <location>
        <begin position="8"/>
        <end position="17"/>
    </location>
</feature>
<dbReference type="PANTHER" id="PTHR47272">
    <property type="entry name" value="DDE_TNP_1_7 DOMAIN-CONTAINING PROTEIN"/>
    <property type="match status" value="1"/>
</dbReference>
<feature type="non-terminal residue" evidence="2">
    <location>
        <position position="1"/>
    </location>
</feature>